<gene>
    <name evidence="14" type="ORF">SAMN05421852_105125</name>
</gene>
<feature type="transmembrane region" description="Helical" evidence="13">
    <location>
        <begin position="415"/>
        <end position="435"/>
    </location>
</feature>
<keyword evidence="10" id="KW-0406">Ion transport</keyword>
<dbReference type="GO" id="GO:0042910">
    <property type="term" value="F:xenobiotic transmembrane transporter activity"/>
    <property type="evidence" value="ECO:0007669"/>
    <property type="project" value="InterPro"/>
</dbReference>
<dbReference type="InterPro" id="IPR050222">
    <property type="entry name" value="MATE_MdtK"/>
</dbReference>
<evidence type="ECO:0000313" key="15">
    <source>
        <dbReference type="Proteomes" id="UP000199545"/>
    </source>
</evidence>
<evidence type="ECO:0000313" key="14">
    <source>
        <dbReference type="EMBL" id="SFJ17518.1"/>
    </source>
</evidence>
<evidence type="ECO:0000256" key="8">
    <source>
        <dbReference type="ARBA" id="ARBA00022692"/>
    </source>
</evidence>
<dbReference type="STRING" id="46223.SAMN05421852_105125"/>
<feature type="transmembrane region" description="Helical" evidence="13">
    <location>
        <begin position="319"/>
        <end position="340"/>
    </location>
</feature>
<evidence type="ECO:0000256" key="13">
    <source>
        <dbReference type="SAM" id="Phobius"/>
    </source>
</evidence>
<evidence type="ECO:0000256" key="2">
    <source>
        <dbReference type="ARBA" id="ARBA00004651"/>
    </source>
</evidence>
<feature type="transmembrane region" description="Helical" evidence="13">
    <location>
        <begin position="162"/>
        <end position="186"/>
    </location>
</feature>
<evidence type="ECO:0000256" key="11">
    <source>
        <dbReference type="ARBA" id="ARBA00023136"/>
    </source>
</evidence>
<feature type="transmembrane region" description="Helical" evidence="13">
    <location>
        <begin position="54"/>
        <end position="75"/>
    </location>
</feature>
<comment type="subcellular location">
    <subcellularLocation>
        <location evidence="2">Cell membrane</location>
        <topology evidence="2">Multi-pass membrane protein</topology>
    </subcellularLocation>
</comment>
<name>A0A1I3P7J3_9BACL</name>
<sequence>MKQTYTIEQKIRLFFRILLPILITQITMFAMTFFDTMMSGNVSAKDLAGVAVGVSLWTPLFAGLNGILLALTPIVSQLIGANRPKEVPYQVMQSLYLAFTIALSVIICGAFVVNPILDSMDLEKDVRDIAHQFLIAISYGIIPLFLYNVLRCFIDALGQTRVTMYITLLSLPINVVLNYLLIFGAFGFPRLGGVGAGYASAITYWCILFVILYVVLRMKPFSDYQVFKRFYRISLDTWKDHLKIGVPIGFAIFFETSIFAAVTLLLSEFNTATIAAHQAAMNFASFVYMIPMSISMALTITVGFEVGAKRYQDARKYSYLGIGIAVMIGLICAVGLYLFNEQVARLYTTDQTVLELTKQFLIYAIFFQLSDAIAAPVQGALRGYKDVNAPFIMAFISYWILGLPIGYLLAKYTTLGAFGYWIGLISGLAFGAIFLSGRLVRLQRRIQIKEREGMKEQAS</sequence>
<reference evidence="14 15" key="1">
    <citation type="submission" date="2016-10" db="EMBL/GenBank/DDBJ databases">
        <authorList>
            <person name="de Groot N.N."/>
        </authorList>
    </citation>
    <scope>NUCLEOTIDE SEQUENCE [LARGE SCALE GENOMIC DNA]</scope>
    <source>
        <strain evidence="14 15">DSM 44778</strain>
    </source>
</reference>
<feature type="transmembrane region" description="Helical" evidence="13">
    <location>
        <begin position="129"/>
        <end position="150"/>
    </location>
</feature>
<evidence type="ECO:0000256" key="3">
    <source>
        <dbReference type="ARBA" id="ARBA00010199"/>
    </source>
</evidence>
<feature type="transmembrane region" description="Helical" evidence="13">
    <location>
        <begin position="244"/>
        <end position="266"/>
    </location>
</feature>
<evidence type="ECO:0000256" key="6">
    <source>
        <dbReference type="ARBA" id="ARBA00022449"/>
    </source>
</evidence>
<evidence type="ECO:0000256" key="1">
    <source>
        <dbReference type="ARBA" id="ARBA00003408"/>
    </source>
</evidence>
<keyword evidence="9 13" id="KW-1133">Transmembrane helix</keyword>
<feature type="transmembrane region" description="Helical" evidence="13">
    <location>
        <begin position="12"/>
        <end position="34"/>
    </location>
</feature>
<evidence type="ECO:0000256" key="12">
    <source>
        <dbReference type="ARBA" id="ARBA00031636"/>
    </source>
</evidence>
<keyword evidence="6" id="KW-0050">Antiport</keyword>
<dbReference type="GO" id="GO:0005886">
    <property type="term" value="C:plasma membrane"/>
    <property type="evidence" value="ECO:0007669"/>
    <property type="project" value="UniProtKB-SubCell"/>
</dbReference>
<keyword evidence="11 13" id="KW-0472">Membrane</keyword>
<evidence type="ECO:0000256" key="4">
    <source>
        <dbReference type="ARBA" id="ARBA00020268"/>
    </source>
</evidence>
<dbReference type="RefSeq" id="WP_093229192.1">
    <property type="nucleotide sequence ID" value="NZ_FORR01000005.1"/>
</dbReference>
<keyword evidence="5" id="KW-0813">Transport</keyword>
<organism evidence="14 15">
    <name type="scientific">Thermoflavimicrobium dichotomicum</name>
    <dbReference type="NCBI Taxonomy" id="46223"/>
    <lineage>
        <taxon>Bacteria</taxon>
        <taxon>Bacillati</taxon>
        <taxon>Bacillota</taxon>
        <taxon>Bacilli</taxon>
        <taxon>Bacillales</taxon>
        <taxon>Thermoactinomycetaceae</taxon>
        <taxon>Thermoflavimicrobium</taxon>
    </lineage>
</organism>
<dbReference type="InterPro" id="IPR048279">
    <property type="entry name" value="MdtK-like"/>
</dbReference>
<feature type="transmembrane region" description="Helical" evidence="13">
    <location>
        <begin position="389"/>
        <end position="409"/>
    </location>
</feature>
<feature type="transmembrane region" description="Helical" evidence="13">
    <location>
        <begin position="198"/>
        <end position="216"/>
    </location>
</feature>
<evidence type="ECO:0000256" key="7">
    <source>
        <dbReference type="ARBA" id="ARBA00022475"/>
    </source>
</evidence>
<dbReference type="GO" id="GO:0006811">
    <property type="term" value="P:monoatomic ion transport"/>
    <property type="evidence" value="ECO:0007669"/>
    <property type="project" value="UniProtKB-KW"/>
</dbReference>
<dbReference type="GO" id="GO:0015297">
    <property type="term" value="F:antiporter activity"/>
    <property type="evidence" value="ECO:0007669"/>
    <property type="project" value="UniProtKB-KW"/>
</dbReference>
<dbReference type="Proteomes" id="UP000199545">
    <property type="component" value="Unassembled WGS sequence"/>
</dbReference>
<dbReference type="Pfam" id="PF01554">
    <property type="entry name" value="MatE"/>
    <property type="match status" value="2"/>
</dbReference>
<dbReference type="AlphaFoldDB" id="A0A1I3P7J3"/>
<comment type="similarity">
    <text evidence="3">Belongs to the multi antimicrobial extrusion (MATE) (TC 2.A.66.1) family.</text>
</comment>
<keyword evidence="8 13" id="KW-0812">Transmembrane</keyword>
<protein>
    <recommendedName>
        <fullName evidence="4">Probable multidrug resistance protein NorM</fullName>
    </recommendedName>
    <alternativeName>
        <fullName evidence="12">Multidrug-efflux transporter</fullName>
    </alternativeName>
</protein>
<dbReference type="CDD" id="cd13131">
    <property type="entry name" value="MATE_NorM_like"/>
    <property type="match status" value="1"/>
</dbReference>
<feature type="transmembrane region" description="Helical" evidence="13">
    <location>
        <begin position="286"/>
        <end position="307"/>
    </location>
</feature>
<dbReference type="InterPro" id="IPR002528">
    <property type="entry name" value="MATE_fam"/>
</dbReference>
<dbReference type="EMBL" id="FORR01000005">
    <property type="protein sequence ID" value="SFJ17518.1"/>
    <property type="molecule type" value="Genomic_DNA"/>
</dbReference>
<dbReference type="PANTHER" id="PTHR43298">
    <property type="entry name" value="MULTIDRUG RESISTANCE PROTEIN NORM-RELATED"/>
    <property type="match status" value="1"/>
</dbReference>
<evidence type="ECO:0000256" key="9">
    <source>
        <dbReference type="ARBA" id="ARBA00022989"/>
    </source>
</evidence>
<keyword evidence="7" id="KW-1003">Cell membrane</keyword>
<proteinExistence type="inferred from homology"/>
<dbReference type="PIRSF" id="PIRSF006603">
    <property type="entry name" value="DinF"/>
    <property type="match status" value="1"/>
</dbReference>
<feature type="transmembrane region" description="Helical" evidence="13">
    <location>
        <begin position="95"/>
        <end position="117"/>
    </location>
</feature>
<dbReference type="NCBIfam" id="TIGR00797">
    <property type="entry name" value="matE"/>
    <property type="match status" value="1"/>
</dbReference>
<evidence type="ECO:0000256" key="5">
    <source>
        <dbReference type="ARBA" id="ARBA00022448"/>
    </source>
</evidence>
<comment type="function">
    <text evidence="1">Multidrug efflux pump.</text>
</comment>
<accession>A0A1I3P7J3</accession>
<dbReference type="PANTHER" id="PTHR43298:SF2">
    <property type="entry name" value="FMN_FAD EXPORTER YEEO-RELATED"/>
    <property type="match status" value="1"/>
</dbReference>
<feature type="transmembrane region" description="Helical" evidence="13">
    <location>
        <begin position="360"/>
        <end position="377"/>
    </location>
</feature>
<keyword evidence="15" id="KW-1185">Reference proteome</keyword>
<dbReference type="OrthoDB" id="9780160at2"/>
<evidence type="ECO:0000256" key="10">
    <source>
        <dbReference type="ARBA" id="ARBA00023065"/>
    </source>
</evidence>